<organism evidence="1 2">
    <name type="scientific">Oleiphilus messinensis</name>
    <dbReference type="NCBI Taxonomy" id="141451"/>
    <lineage>
        <taxon>Bacteria</taxon>
        <taxon>Pseudomonadati</taxon>
        <taxon>Pseudomonadota</taxon>
        <taxon>Gammaproteobacteria</taxon>
        <taxon>Oceanospirillales</taxon>
        <taxon>Oleiphilaceae</taxon>
        <taxon>Oleiphilus</taxon>
    </lineage>
</organism>
<dbReference type="KEGG" id="ome:OLMES_5232"/>
<dbReference type="Proteomes" id="UP000196027">
    <property type="component" value="Chromosome"/>
</dbReference>
<sequence length="54" mass="5836">MKTVLKSIRQQLKRAQGPKAQSGCSGVVGRAPSTNTVCNYADNYYGDQACRSLN</sequence>
<dbReference type="AlphaFoldDB" id="A0A1Y0IH90"/>
<keyword evidence="2" id="KW-1185">Reference proteome</keyword>
<proteinExistence type="predicted"/>
<evidence type="ECO:0000313" key="1">
    <source>
        <dbReference type="EMBL" id="ARU59216.1"/>
    </source>
</evidence>
<dbReference type="EMBL" id="CP021425">
    <property type="protein sequence ID" value="ARU59216.1"/>
    <property type="molecule type" value="Genomic_DNA"/>
</dbReference>
<dbReference type="RefSeq" id="WP_157678610.1">
    <property type="nucleotide sequence ID" value="NZ_CP021425.1"/>
</dbReference>
<name>A0A1Y0IH90_9GAMM</name>
<accession>A0A1Y0IH90</accession>
<evidence type="ECO:0000313" key="2">
    <source>
        <dbReference type="Proteomes" id="UP000196027"/>
    </source>
</evidence>
<reference evidence="1 2" key="1">
    <citation type="submission" date="2017-05" db="EMBL/GenBank/DDBJ databases">
        <title>Genomic insights into alkan degradation activity of Oleiphilus messinensis.</title>
        <authorList>
            <person name="Kozyavkin S.A."/>
            <person name="Slesarev A.I."/>
            <person name="Golyshin P.N."/>
            <person name="Korzhenkov A."/>
            <person name="Golyshina O.N."/>
            <person name="Toshchakov S.V."/>
        </authorList>
    </citation>
    <scope>NUCLEOTIDE SEQUENCE [LARGE SCALE GENOMIC DNA]</scope>
    <source>
        <strain evidence="1 2">ME102</strain>
    </source>
</reference>
<gene>
    <name evidence="1" type="ORF">OLMES_5232</name>
</gene>
<protein>
    <submittedName>
        <fullName evidence="1">Uncharacterized protein</fullName>
    </submittedName>
</protein>